<feature type="compositionally biased region" description="Polar residues" evidence="8">
    <location>
        <begin position="327"/>
        <end position="338"/>
    </location>
</feature>
<dbReference type="GO" id="GO:0003785">
    <property type="term" value="F:actin monomer binding"/>
    <property type="evidence" value="ECO:0007669"/>
    <property type="project" value="TreeGrafter"/>
</dbReference>
<dbReference type="OrthoDB" id="10006997at2759"/>
<dbReference type="GO" id="GO:0005737">
    <property type="term" value="C:cytoplasm"/>
    <property type="evidence" value="ECO:0007669"/>
    <property type="project" value="TreeGrafter"/>
</dbReference>
<comment type="subcellular location">
    <subcellularLocation>
        <location evidence="1">Cytoplasm</location>
        <location evidence="1">Cytoskeleton</location>
    </subcellularLocation>
</comment>
<feature type="domain" description="ADF-H" evidence="9">
    <location>
        <begin position="4"/>
        <end position="139"/>
    </location>
</feature>
<keyword evidence="3" id="KW-0963">Cytoplasm</keyword>
<accession>A0A286UWE1</accession>
<dbReference type="PROSITE" id="PS51263">
    <property type="entry name" value="ADF_H"/>
    <property type="match status" value="2"/>
</dbReference>
<comment type="similarity">
    <text evidence="2">Belongs to the actin-binding proteins ADF family. Twinfilin subfamily.</text>
</comment>
<evidence type="ECO:0000313" key="11">
    <source>
        <dbReference type="Proteomes" id="UP000217199"/>
    </source>
</evidence>
<protein>
    <submittedName>
        <fullName evidence="10">Actin depolymerizing</fullName>
    </submittedName>
</protein>
<dbReference type="InterPro" id="IPR029006">
    <property type="entry name" value="ADF-H/Gelsolin-like_dom_sf"/>
</dbReference>
<comment type="subunit">
    <text evidence="7">Interacts with G-actin; ADP-actin form.</text>
</comment>
<keyword evidence="11" id="KW-1185">Reference proteome</keyword>
<evidence type="ECO:0000259" key="9">
    <source>
        <dbReference type="PROSITE" id="PS51263"/>
    </source>
</evidence>
<evidence type="ECO:0000256" key="1">
    <source>
        <dbReference type="ARBA" id="ARBA00004245"/>
    </source>
</evidence>
<dbReference type="InParanoid" id="A0A286UWE1"/>
<proteinExistence type="inferred from homology"/>
<reference evidence="10 11" key="1">
    <citation type="journal article" date="2017" name="Mol. Ecol.">
        <title>Comparative and population genomic landscape of Phellinus noxius: A hypervariable fungus causing root rot in trees.</title>
        <authorList>
            <person name="Chung C.L."/>
            <person name="Lee T.J."/>
            <person name="Akiba M."/>
            <person name="Lee H.H."/>
            <person name="Kuo T.H."/>
            <person name="Liu D."/>
            <person name="Ke H.M."/>
            <person name="Yokoi T."/>
            <person name="Roa M.B."/>
            <person name="Lu M.J."/>
            <person name="Chang Y.Y."/>
            <person name="Ann P.J."/>
            <person name="Tsai J.N."/>
            <person name="Chen C.Y."/>
            <person name="Tzean S.S."/>
            <person name="Ota Y."/>
            <person name="Hattori T."/>
            <person name="Sahashi N."/>
            <person name="Liou R.F."/>
            <person name="Kikuchi T."/>
            <person name="Tsai I.J."/>
        </authorList>
    </citation>
    <scope>NUCLEOTIDE SEQUENCE [LARGE SCALE GENOMIC DNA]</scope>
    <source>
        <strain evidence="10 11">FFPRI411160</strain>
    </source>
</reference>
<evidence type="ECO:0000256" key="2">
    <source>
        <dbReference type="ARBA" id="ARBA00009557"/>
    </source>
</evidence>
<evidence type="ECO:0000256" key="8">
    <source>
        <dbReference type="SAM" id="MobiDB-lite"/>
    </source>
</evidence>
<evidence type="ECO:0000256" key="4">
    <source>
        <dbReference type="ARBA" id="ARBA00022737"/>
    </source>
</evidence>
<dbReference type="PANTHER" id="PTHR13759">
    <property type="entry name" value="TWINFILIN"/>
    <property type="match status" value="1"/>
</dbReference>
<evidence type="ECO:0000256" key="3">
    <source>
        <dbReference type="ARBA" id="ARBA00022490"/>
    </source>
</evidence>
<keyword evidence="6" id="KW-0206">Cytoskeleton</keyword>
<dbReference type="CDD" id="cd11285">
    <property type="entry name" value="ADF_Twf-N_like"/>
    <property type="match status" value="1"/>
</dbReference>
<dbReference type="GO" id="GO:0005884">
    <property type="term" value="C:actin filament"/>
    <property type="evidence" value="ECO:0007669"/>
    <property type="project" value="TreeGrafter"/>
</dbReference>
<dbReference type="PANTHER" id="PTHR13759:SF1">
    <property type="entry name" value="TWINFILIN"/>
    <property type="match status" value="1"/>
</dbReference>
<dbReference type="SMART" id="SM00102">
    <property type="entry name" value="ADF"/>
    <property type="match status" value="2"/>
</dbReference>
<organism evidence="10 11">
    <name type="scientific">Pyrrhoderma noxium</name>
    <dbReference type="NCBI Taxonomy" id="2282107"/>
    <lineage>
        <taxon>Eukaryota</taxon>
        <taxon>Fungi</taxon>
        <taxon>Dikarya</taxon>
        <taxon>Basidiomycota</taxon>
        <taxon>Agaricomycotina</taxon>
        <taxon>Agaricomycetes</taxon>
        <taxon>Hymenochaetales</taxon>
        <taxon>Hymenochaetaceae</taxon>
        <taxon>Pyrrhoderma</taxon>
    </lineage>
</organism>
<dbReference type="Gene3D" id="3.40.20.10">
    <property type="entry name" value="Severin"/>
    <property type="match status" value="2"/>
</dbReference>
<gene>
    <name evidence="10" type="ORF">PNOK_0098700</name>
</gene>
<comment type="caution">
    <text evidence="10">The sequence shown here is derived from an EMBL/GenBank/DDBJ whole genome shotgun (WGS) entry which is preliminary data.</text>
</comment>
<feature type="domain" description="ADF-H" evidence="9">
    <location>
        <begin position="181"/>
        <end position="320"/>
    </location>
</feature>
<dbReference type="EMBL" id="NBII01000001">
    <property type="protein sequence ID" value="PAV23919.1"/>
    <property type="molecule type" value="Genomic_DNA"/>
</dbReference>
<sequence>MSASSGIGVSRELTDVFASSVDAGTTRFIKVVIEKESLIAEEIVDASERSLEDDIEILQDIVDENTPAYILARIGSPGDGQGWLAISYVPDTATIRGKMLYASSRNALTRSLGSAHFPDALFATSKADLTLNAYKAHKAHNAAPQPLSAREQELADARAMERAAGSSYEGTRGRLSHVGDGFGLAWTAEVEDAVRTFGKASRDAIILLSIDPKKETLTLLSSSDCKISELSSKLPSSEPSYAFFAWTHNYLARAKREIILIYSCPSGSPVKNRMIFSSGVTGVQTAAQRNIFPPDSFNDRRIETSDPTEVDEQFIISKLGYEEGSNAKANTSTAQTSFARPKGPGRRR</sequence>
<evidence type="ECO:0000313" key="10">
    <source>
        <dbReference type="EMBL" id="PAV23919.1"/>
    </source>
</evidence>
<dbReference type="InterPro" id="IPR002108">
    <property type="entry name" value="ADF-H"/>
</dbReference>
<dbReference type="GO" id="GO:0051016">
    <property type="term" value="P:barbed-end actin filament capping"/>
    <property type="evidence" value="ECO:0007669"/>
    <property type="project" value="TreeGrafter"/>
</dbReference>
<keyword evidence="5" id="KW-0009">Actin-binding</keyword>
<dbReference type="STRING" id="2282107.A0A286UWE1"/>
<dbReference type="AlphaFoldDB" id="A0A286UWE1"/>
<dbReference type="SUPFAM" id="SSF55753">
    <property type="entry name" value="Actin depolymerizing proteins"/>
    <property type="match status" value="2"/>
</dbReference>
<dbReference type="GO" id="GO:0030042">
    <property type="term" value="P:actin filament depolymerization"/>
    <property type="evidence" value="ECO:0007669"/>
    <property type="project" value="TreeGrafter"/>
</dbReference>
<name>A0A286UWE1_9AGAM</name>
<dbReference type="GO" id="GO:0051015">
    <property type="term" value="F:actin filament binding"/>
    <property type="evidence" value="ECO:0007669"/>
    <property type="project" value="TreeGrafter"/>
</dbReference>
<dbReference type="InterPro" id="IPR028458">
    <property type="entry name" value="Twinfilin"/>
</dbReference>
<dbReference type="FunFam" id="3.40.20.10:FF:000042">
    <property type="entry name" value="Actin depolymerizing protein"/>
    <property type="match status" value="1"/>
</dbReference>
<dbReference type="Proteomes" id="UP000217199">
    <property type="component" value="Unassembled WGS sequence"/>
</dbReference>
<evidence type="ECO:0000256" key="6">
    <source>
        <dbReference type="ARBA" id="ARBA00023212"/>
    </source>
</evidence>
<evidence type="ECO:0000256" key="7">
    <source>
        <dbReference type="ARBA" id="ARBA00038532"/>
    </source>
</evidence>
<evidence type="ECO:0000256" key="5">
    <source>
        <dbReference type="ARBA" id="ARBA00023203"/>
    </source>
</evidence>
<feature type="region of interest" description="Disordered" evidence="8">
    <location>
        <begin position="326"/>
        <end position="348"/>
    </location>
</feature>
<keyword evidence="4" id="KW-0677">Repeat</keyword>
<dbReference type="Pfam" id="PF00241">
    <property type="entry name" value="Cofilin_ADF"/>
    <property type="match status" value="2"/>
</dbReference>
<dbReference type="FunCoup" id="A0A286UWE1">
    <property type="interactions" value="186"/>
</dbReference>